<evidence type="ECO:0000256" key="1">
    <source>
        <dbReference type="ARBA" id="ARBA00008814"/>
    </source>
</evidence>
<feature type="signal peptide" evidence="2">
    <location>
        <begin position="1"/>
        <end position="33"/>
    </location>
</feature>
<protein>
    <submittedName>
        <fullName evidence="4">Iron complex transport system substrate-binding protein</fullName>
    </submittedName>
</protein>
<dbReference type="InterPro" id="IPR050902">
    <property type="entry name" value="ABC_Transporter_SBP"/>
</dbReference>
<reference evidence="4 5" key="1">
    <citation type="submission" date="2018-06" db="EMBL/GenBank/DDBJ databases">
        <title>Genomic Encyclopedia of Type Strains, Phase IV (KMG-IV): sequencing the most valuable type-strain genomes for metagenomic binning, comparative biology and taxonomic classification.</title>
        <authorList>
            <person name="Goeker M."/>
        </authorList>
    </citation>
    <scope>NUCLEOTIDE SEQUENCE [LARGE SCALE GENOMIC DNA]</scope>
    <source>
        <strain evidence="4 5">DSM 44599</strain>
    </source>
</reference>
<dbReference type="SUPFAM" id="SSF53807">
    <property type="entry name" value="Helical backbone' metal receptor"/>
    <property type="match status" value="1"/>
</dbReference>
<dbReference type="RefSeq" id="WP_067508328.1">
    <property type="nucleotide sequence ID" value="NZ_QNRE01000003.1"/>
</dbReference>
<dbReference type="PANTHER" id="PTHR30535">
    <property type="entry name" value="VITAMIN B12-BINDING PROTEIN"/>
    <property type="match status" value="1"/>
</dbReference>
<feature type="domain" description="Fe/B12 periplasmic-binding" evidence="3">
    <location>
        <begin position="55"/>
        <end position="345"/>
    </location>
</feature>
<dbReference type="EMBL" id="QNRE01000003">
    <property type="protein sequence ID" value="RBO92765.1"/>
    <property type="molecule type" value="Genomic_DNA"/>
</dbReference>
<keyword evidence="5" id="KW-1185">Reference proteome</keyword>
<dbReference type="OrthoDB" id="9797850at2"/>
<dbReference type="PANTHER" id="PTHR30535:SF7">
    <property type="entry name" value="IRON(III) DICITRATE-BINDING PROTEIN"/>
    <property type="match status" value="1"/>
</dbReference>
<feature type="chain" id="PRO_5016991398" evidence="2">
    <location>
        <begin position="34"/>
        <end position="345"/>
    </location>
</feature>
<evidence type="ECO:0000313" key="4">
    <source>
        <dbReference type="EMBL" id="RBO92765.1"/>
    </source>
</evidence>
<dbReference type="AlphaFoldDB" id="A0A366DS87"/>
<accession>A0A366DS87</accession>
<proteinExistence type="inferred from homology"/>
<dbReference type="InterPro" id="IPR002491">
    <property type="entry name" value="ABC_transptr_periplasmic_BD"/>
</dbReference>
<name>A0A366DS87_9NOCA</name>
<keyword evidence="2" id="KW-0732">Signal</keyword>
<evidence type="ECO:0000256" key="2">
    <source>
        <dbReference type="SAM" id="SignalP"/>
    </source>
</evidence>
<evidence type="ECO:0000313" key="5">
    <source>
        <dbReference type="Proteomes" id="UP000252586"/>
    </source>
</evidence>
<dbReference type="Gene3D" id="3.40.50.1980">
    <property type="entry name" value="Nitrogenase molybdenum iron protein domain"/>
    <property type="match status" value="2"/>
</dbReference>
<comment type="similarity">
    <text evidence="1">Belongs to the bacterial solute-binding protein 8 family.</text>
</comment>
<dbReference type="STRING" id="1210090.GCA_001613185_02590"/>
<dbReference type="Proteomes" id="UP000252586">
    <property type="component" value="Unassembled WGS sequence"/>
</dbReference>
<evidence type="ECO:0000259" key="3">
    <source>
        <dbReference type="PROSITE" id="PS50983"/>
    </source>
</evidence>
<organism evidence="4 5">
    <name type="scientific">Nocardia puris</name>
    <dbReference type="NCBI Taxonomy" id="208602"/>
    <lineage>
        <taxon>Bacteria</taxon>
        <taxon>Bacillati</taxon>
        <taxon>Actinomycetota</taxon>
        <taxon>Actinomycetes</taxon>
        <taxon>Mycobacteriales</taxon>
        <taxon>Nocardiaceae</taxon>
        <taxon>Nocardia</taxon>
    </lineage>
</organism>
<dbReference type="PROSITE" id="PS50983">
    <property type="entry name" value="FE_B12_PBP"/>
    <property type="match status" value="1"/>
</dbReference>
<dbReference type="Pfam" id="PF01497">
    <property type="entry name" value="Peripla_BP_2"/>
    <property type="match status" value="1"/>
</dbReference>
<gene>
    <name evidence="4" type="ORF">DFR74_103410</name>
</gene>
<comment type="caution">
    <text evidence="4">The sequence shown here is derived from an EMBL/GenBank/DDBJ whole genome shotgun (WGS) entry which is preliminary data.</text>
</comment>
<sequence length="345" mass="36524">MTPSVFARPRLGALIVGALALAGCAAPPEPAAAGEAAATRVNCGIEVAVDGPPQRIYAAYQPSIEIAHALGVTDRLAGTAFLDAAVLPEYQEAQARSAYVERLPSRDELLAQNPDFVLSGYNGMFAESAQSSVGTRASLHGLGVRTWVLSPLCPSADGLADEAIDPATVRFDNVYADLRDLGALWGVSERAEQVVTDLSARIDAVRATVAGAERPRVAVVTPRDDGTYSIASGIDFVTQLIEAAGGVNVFEDRTERRNIQIGAEELIARDPDIILTSLCCQATYTRADAQPQADKILTDPAFANLTAVRERAVHPFLFADRAVGVRLAHATELVARLIHPDLFGG</sequence>